<dbReference type="GO" id="GO:0016891">
    <property type="term" value="F:RNA endonuclease activity producing 5'-phosphomonoesters, hydrolytic mechanism"/>
    <property type="evidence" value="ECO:0007669"/>
    <property type="project" value="TreeGrafter"/>
</dbReference>
<accession>X0UZX0</accession>
<sequence length="254" mass="28469">GPYIEGGEKAKRRRLAAEGVALRQEAVDLKRYGFDRFVSDRPLEELRRVQESLVERVSLRPRRRIPKLVGGVDVSYPDTGEGVAAYALVETDSGRLVWSKTVRRRVRFPYITTYLAFRELPILLELIEVVRAAGRISEVLLVDGSGILHQRHAGIATHLGVAASLPTIGVTKRLLCGQVDLEGMQPQESRPVVYEDCLTGVALRTSRRSRRPIFISPGHLLDVAFAQRLVSRLLAGRRLPEPLYWADRLSRKGS</sequence>
<comment type="subcellular location">
    <subcellularLocation>
        <location evidence="1">Cytoplasm</location>
    </subcellularLocation>
</comment>
<evidence type="ECO:0000256" key="3">
    <source>
        <dbReference type="ARBA" id="ARBA00022722"/>
    </source>
</evidence>
<keyword evidence="5" id="KW-0378">Hydrolase</keyword>
<dbReference type="GO" id="GO:0006281">
    <property type="term" value="P:DNA repair"/>
    <property type="evidence" value="ECO:0007669"/>
    <property type="project" value="InterPro"/>
</dbReference>
<dbReference type="GO" id="GO:0005737">
    <property type="term" value="C:cytoplasm"/>
    <property type="evidence" value="ECO:0007669"/>
    <property type="project" value="UniProtKB-SubCell"/>
</dbReference>
<organism evidence="6">
    <name type="scientific">marine sediment metagenome</name>
    <dbReference type="NCBI Taxonomy" id="412755"/>
    <lineage>
        <taxon>unclassified sequences</taxon>
        <taxon>metagenomes</taxon>
        <taxon>ecological metagenomes</taxon>
    </lineage>
</organism>
<keyword evidence="2" id="KW-0963">Cytoplasm</keyword>
<dbReference type="EMBL" id="BARS01022119">
    <property type="protein sequence ID" value="GAG11384.1"/>
    <property type="molecule type" value="Genomic_DNA"/>
</dbReference>
<feature type="non-terminal residue" evidence="6">
    <location>
        <position position="1"/>
    </location>
</feature>
<evidence type="ECO:0000256" key="1">
    <source>
        <dbReference type="ARBA" id="ARBA00004496"/>
    </source>
</evidence>
<gene>
    <name evidence="6" type="ORF">S01H1_35397</name>
</gene>
<evidence type="ECO:0000313" key="6">
    <source>
        <dbReference type="EMBL" id="GAG11384.1"/>
    </source>
</evidence>
<comment type="caution">
    <text evidence="6">The sequence shown here is derived from an EMBL/GenBank/DDBJ whole genome shotgun (WGS) entry which is preliminary data.</text>
</comment>
<dbReference type="Gene3D" id="3.30.2170.10">
    <property type="entry name" value="archaeoglobus fulgidus dsm 4304 superfamily"/>
    <property type="match status" value="1"/>
</dbReference>
<dbReference type="GO" id="GO:0003727">
    <property type="term" value="F:single-stranded RNA binding"/>
    <property type="evidence" value="ECO:0007669"/>
    <property type="project" value="TreeGrafter"/>
</dbReference>
<keyword evidence="4" id="KW-0255">Endonuclease</keyword>
<dbReference type="PANTHER" id="PTHR28511:SF1">
    <property type="entry name" value="ENDONUCLEASE V"/>
    <property type="match status" value="1"/>
</dbReference>
<dbReference type="PANTHER" id="PTHR28511">
    <property type="entry name" value="ENDONUCLEASE V"/>
    <property type="match status" value="1"/>
</dbReference>
<dbReference type="CDD" id="cd06559">
    <property type="entry name" value="Endonuclease_V"/>
    <property type="match status" value="1"/>
</dbReference>
<reference evidence="6" key="1">
    <citation type="journal article" date="2014" name="Front. Microbiol.">
        <title>High frequency of phylogenetically diverse reductive dehalogenase-homologous genes in deep subseafloor sedimentary metagenomes.</title>
        <authorList>
            <person name="Kawai M."/>
            <person name="Futagami T."/>
            <person name="Toyoda A."/>
            <person name="Takaki Y."/>
            <person name="Nishi S."/>
            <person name="Hori S."/>
            <person name="Arai W."/>
            <person name="Tsubouchi T."/>
            <person name="Morono Y."/>
            <person name="Uchiyama I."/>
            <person name="Ito T."/>
            <person name="Fujiyama A."/>
            <person name="Inagaki F."/>
            <person name="Takami H."/>
        </authorList>
    </citation>
    <scope>NUCLEOTIDE SEQUENCE</scope>
    <source>
        <strain evidence="6">Expedition CK06-06</strain>
    </source>
</reference>
<evidence type="ECO:0000256" key="2">
    <source>
        <dbReference type="ARBA" id="ARBA00022490"/>
    </source>
</evidence>
<evidence type="ECO:0000256" key="5">
    <source>
        <dbReference type="ARBA" id="ARBA00022801"/>
    </source>
</evidence>
<evidence type="ECO:0000256" key="4">
    <source>
        <dbReference type="ARBA" id="ARBA00022759"/>
    </source>
</evidence>
<keyword evidence="3" id="KW-0540">Nuclease</keyword>
<dbReference type="InterPro" id="IPR007581">
    <property type="entry name" value="Endonuclease-V"/>
</dbReference>
<dbReference type="Pfam" id="PF04493">
    <property type="entry name" value="Endonuclease_5"/>
    <property type="match status" value="1"/>
</dbReference>
<evidence type="ECO:0008006" key="7">
    <source>
        <dbReference type="Google" id="ProtNLM"/>
    </source>
</evidence>
<proteinExistence type="predicted"/>
<name>X0UZX0_9ZZZZ</name>
<protein>
    <recommendedName>
        <fullName evidence="7">Endonuclease V</fullName>
    </recommendedName>
</protein>
<dbReference type="AlphaFoldDB" id="X0UZX0"/>